<reference evidence="1 2" key="1">
    <citation type="submission" date="2016-10" db="EMBL/GenBank/DDBJ databases">
        <title>Draft Genome sequence of Roseomonas sp. strain M3.</title>
        <authorList>
            <person name="Subhash Y."/>
            <person name="Lee S."/>
        </authorList>
    </citation>
    <scope>NUCLEOTIDE SEQUENCE [LARGE SCALE GENOMIC DNA]</scope>
    <source>
        <strain evidence="1 2">M3</strain>
    </source>
</reference>
<evidence type="ECO:0000313" key="2">
    <source>
        <dbReference type="Proteomes" id="UP000188879"/>
    </source>
</evidence>
<dbReference type="OrthoDB" id="7276437at2"/>
<gene>
    <name evidence="1" type="ORF">BKE38_17230</name>
</gene>
<evidence type="ECO:0008006" key="3">
    <source>
        <dbReference type="Google" id="ProtNLM"/>
    </source>
</evidence>
<dbReference type="AlphaFoldDB" id="A0A1V2H0Q5"/>
<dbReference type="EMBL" id="MLCO01000178">
    <property type="protein sequence ID" value="ONG50884.1"/>
    <property type="molecule type" value="Genomic_DNA"/>
</dbReference>
<keyword evidence="2" id="KW-1185">Reference proteome</keyword>
<dbReference type="InterPro" id="IPR029044">
    <property type="entry name" value="Nucleotide-diphossugar_trans"/>
</dbReference>
<dbReference type="RefSeq" id="WP_076958558.1">
    <property type="nucleotide sequence ID" value="NZ_MLCO01000178.1"/>
</dbReference>
<proteinExistence type="predicted"/>
<accession>A0A1V2H0Q5</accession>
<dbReference type="SUPFAM" id="SSF53448">
    <property type="entry name" value="Nucleotide-diphospho-sugar transferases"/>
    <property type="match status" value="1"/>
</dbReference>
<evidence type="ECO:0000313" key="1">
    <source>
        <dbReference type="EMBL" id="ONG50884.1"/>
    </source>
</evidence>
<dbReference type="Proteomes" id="UP000188879">
    <property type="component" value="Unassembled WGS sequence"/>
</dbReference>
<protein>
    <recommendedName>
        <fullName evidence="3">Glycosyl transferase</fullName>
    </recommendedName>
</protein>
<name>A0A1V2H0Q5_9PROT</name>
<organism evidence="1 2">
    <name type="scientific">Teichococcus deserti</name>
    <dbReference type="NCBI Taxonomy" id="1817963"/>
    <lineage>
        <taxon>Bacteria</taxon>
        <taxon>Pseudomonadati</taxon>
        <taxon>Pseudomonadota</taxon>
        <taxon>Alphaproteobacteria</taxon>
        <taxon>Acetobacterales</taxon>
        <taxon>Roseomonadaceae</taxon>
        <taxon>Roseomonas</taxon>
    </lineage>
</organism>
<sequence>MIQTPSTEASRVIDTPIVLYAFDRPDYLDRVAASLTRQRGVTIDPQRVYLLQDAAVSPRTGKRFARDEDIAASIAAFRRHFPDSPVLAAPHNLGVARNILRGERLVFDELNAELGYFFEDDLELGPWYLFALERLKEITAPFERVAYFGAYGDHRRDYPGPVVKYIPLEHHWGFALRRHAWRRMMTWLAPYYALLEGRDYNARDHAAIYELFRPLAIASEASSQDAAKSIACLELDMTRVLTTVSFGRYIGERGNSFSPQHFRNMGFDKMTIAQSETYDFQPMTEAKLLEVDGFHRRHYERLRRERFDEIVERHKKK</sequence>
<dbReference type="Gene3D" id="3.90.550.10">
    <property type="entry name" value="Spore Coat Polysaccharide Biosynthesis Protein SpsA, Chain A"/>
    <property type="match status" value="1"/>
</dbReference>
<comment type="caution">
    <text evidence="1">The sequence shown here is derived from an EMBL/GenBank/DDBJ whole genome shotgun (WGS) entry which is preliminary data.</text>
</comment>